<dbReference type="Proteomes" id="UP000324222">
    <property type="component" value="Unassembled WGS sequence"/>
</dbReference>
<organism evidence="2 3">
    <name type="scientific">Portunus trituberculatus</name>
    <name type="common">Swimming crab</name>
    <name type="synonym">Neptunus trituberculatus</name>
    <dbReference type="NCBI Taxonomy" id="210409"/>
    <lineage>
        <taxon>Eukaryota</taxon>
        <taxon>Metazoa</taxon>
        <taxon>Ecdysozoa</taxon>
        <taxon>Arthropoda</taxon>
        <taxon>Crustacea</taxon>
        <taxon>Multicrustacea</taxon>
        <taxon>Malacostraca</taxon>
        <taxon>Eumalacostraca</taxon>
        <taxon>Eucarida</taxon>
        <taxon>Decapoda</taxon>
        <taxon>Pleocyemata</taxon>
        <taxon>Brachyura</taxon>
        <taxon>Eubrachyura</taxon>
        <taxon>Portunoidea</taxon>
        <taxon>Portunidae</taxon>
        <taxon>Portuninae</taxon>
        <taxon>Portunus</taxon>
    </lineage>
</organism>
<dbReference type="EMBL" id="VSRR010001422">
    <property type="protein sequence ID" value="MPC25147.1"/>
    <property type="molecule type" value="Genomic_DNA"/>
</dbReference>
<protein>
    <submittedName>
        <fullName evidence="2">Uncharacterized protein</fullName>
    </submittedName>
</protein>
<feature type="region of interest" description="Disordered" evidence="1">
    <location>
        <begin position="1"/>
        <end position="23"/>
    </location>
</feature>
<comment type="caution">
    <text evidence="2">The sequence shown here is derived from an EMBL/GenBank/DDBJ whole genome shotgun (WGS) entry which is preliminary data.</text>
</comment>
<evidence type="ECO:0000313" key="2">
    <source>
        <dbReference type="EMBL" id="MPC25147.1"/>
    </source>
</evidence>
<reference evidence="2 3" key="1">
    <citation type="submission" date="2019-05" db="EMBL/GenBank/DDBJ databases">
        <title>Another draft genome of Portunus trituberculatus and its Hox gene families provides insights of decapod evolution.</title>
        <authorList>
            <person name="Jeong J.-H."/>
            <person name="Song I."/>
            <person name="Kim S."/>
            <person name="Choi T."/>
            <person name="Kim D."/>
            <person name="Ryu S."/>
            <person name="Kim W."/>
        </authorList>
    </citation>
    <scope>NUCLEOTIDE SEQUENCE [LARGE SCALE GENOMIC DNA]</scope>
    <source>
        <tissue evidence="2">Muscle</tissue>
    </source>
</reference>
<dbReference type="AlphaFoldDB" id="A0A5B7DVL8"/>
<sequence length="108" mass="12157">MQERDSFVQPGIRQRGGAGPAPVAGVRVWAGQGRLTGRVPRHPIRAGMWAGGGDGQLHHHLRQRDTRDTFPFHLFHHHLIHCLSLPIRGSSVIKLNRNEPNLMIEINR</sequence>
<accession>A0A5B7DVL8</accession>
<evidence type="ECO:0000313" key="3">
    <source>
        <dbReference type="Proteomes" id="UP000324222"/>
    </source>
</evidence>
<keyword evidence="3" id="KW-1185">Reference proteome</keyword>
<proteinExistence type="predicted"/>
<evidence type="ECO:0000256" key="1">
    <source>
        <dbReference type="SAM" id="MobiDB-lite"/>
    </source>
</evidence>
<name>A0A5B7DVL8_PORTR</name>
<gene>
    <name evidence="2" type="ORF">E2C01_018249</name>
</gene>